<keyword evidence="1" id="KW-1133">Transmembrane helix</keyword>
<dbReference type="Proteomes" id="UP000632125">
    <property type="component" value="Unassembled WGS sequence"/>
</dbReference>
<keyword evidence="1" id="KW-0812">Transmembrane</keyword>
<organism evidence="2 3">
    <name type="scientific">Paenibacillus arenilitoris</name>
    <dbReference type="NCBI Taxonomy" id="2772299"/>
    <lineage>
        <taxon>Bacteria</taxon>
        <taxon>Bacillati</taxon>
        <taxon>Bacillota</taxon>
        <taxon>Bacilli</taxon>
        <taxon>Bacillales</taxon>
        <taxon>Paenibacillaceae</taxon>
        <taxon>Paenibacillus</taxon>
    </lineage>
</organism>
<sequence>MRESLSLKAVPPKPLAGVDEAVKHILEGNCVLFENIGSEQREQAGMTGLLSLLVVFNAAGILLLRKDKRSTRKEYALFIGRS</sequence>
<keyword evidence="1" id="KW-0472">Membrane</keyword>
<feature type="transmembrane region" description="Helical" evidence="1">
    <location>
        <begin position="44"/>
        <end position="64"/>
    </location>
</feature>
<name>A0A927H6P1_9BACL</name>
<evidence type="ECO:0000313" key="2">
    <source>
        <dbReference type="EMBL" id="MBD2870200.1"/>
    </source>
</evidence>
<protein>
    <submittedName>
        <fullName evidence="2">Uncharacterized protein</fullName>
    </submittedName>
</protein>
<reference evidence="2" key="1">
    <citation type="submission" date="2020-09" db="EMBL/GenBank/DDBJ databases">
        <title>A novel bacterium of genus Paenibacillus, isolated from South China Sea.</title>
        <authorList>
            <person name="Huang H."/>
            <person name="Mo K."/>
            <person name="Hu Y."/>
        </authorList>
    </citation>
    <scope>NUCLEOTIDE SEQUENCE</scope>
    <source>
        <strain evidence="2">IB182493</strain>
    </source>
</reference>
<dbReference type="EMBL" id="JACXIY010000018">
    <property type="protein sequence ID" value="MBD2870200.1"/>
    <property type="molecule type" value="Genomic_DNA"/>
</dbReference>
<dbReference type="RefSeq" id="WP_190862924.1">
    <property type="nucleotide sequence ID" value="NZ_JACXIY010000018.1"/>
</dbReference>
<keyword evidence="3" id="KW-1185">Reference proteome</keyword>
<evidence type="ECO:0000256" key="1">
    <source>
        <dbReference type="SAM" id="Phobius"/>
    </source>
</evidence>
<proteinExistence type="predicted"/>
<dbReference type="AlphaFoldDB" id="A0A927H6P1"/>
<gene>
    <name evidence="2" type="ORF">IDH41_16570</name>
</gene>
<comment type="caution">
    <text evidence="2">The sequence shown here is derived from an EMBL/GenBank/DDBJ whole genome shotgun (WGS) entry which is preliminary data.</text>
</comment>
<evidence type="ECO:0000313" key="3">
    <source>
        <dbReference type="Proteomes" id="UP000632125"/>
    </source>
</evidence>
<accession>A0A927H6P1</accession>